<evidence type="ECO:0000256" key="7">
    <source>
        <dbReference type="ARBA" id="ARBA00023315"/>
    </source>
</evidence>
<evidence type="ECO:0000256" key="5">
    <source>
        <dbReference type="ARBA" id="ARBA00023002"/>
    </source>
</evidence>
<dbReference type="GO" id="GO:0016491">
    <property type="term" value="F:oxidoreductase activity"/>
    <property type="evidence" value="ECO:0007669"/>
    <property type="project" value="UniProtKB-KW"/>
</dbReference>
<keyword evidence="6" id="KW-0511">Multifunctional enzyme</keyword>
<dbReference type="SUPFAM" id="SSF50129">
    <property type="entry name" value="GroES-like"/>
    <property type="match status" value="1"/>
</dbReference>
<keyword evidence="5" id="KW-0560">Oxidoreductase</keyword>
<dbReference type="GO" id="GO:0044550">
    <property type="term" value="P:secondary metabolite biosynthetic process"/>
    <property type="evidence" value="ECO:0007669"/>
    <property type="project" value="TreeGrafter"/>
</dbReference>
<dbReference type="Gene3D" id="3.90.180.10">
    <property type="entry name" value="Medium-chain alcohol dehydrogenases, catalytic domain"/>
    <property type="match status" value="1"/>
</dbReference>
<evidence type="ECO:0000313" key="13">
    <source>
        <dbReference type="Proteomes" id="UP001365542"/>
    </source>
</evidence>
<dbReference type="InterPro" id="IPR014043">
    <property type="entry name" value="Acyl_transferase_dom"/>
</dbReference>
<dbReference type="Pfam" id="PF08242">
    <property type="entry name" value="Methyltransf_12"/>
    <property type="match status" value="1"/>
</dbReference>
<dbReference type="InterPro" id="IPR014030">
    <property type="entry name" value="Ketoacyl_synth_N"/>
</dbReference>
<dbReference type="PROSITE" id="PS51257">
    <property type="entry name" value="PROKAR_LIPOPROTEIN"/>
    <property type="match status" value="1"/>
</dbReference>
<comment type="caution">
    <text evidence="12">The sequence shown here is derived from an EMBL/GenBank/DDBJ whole genome shotgun (WGS) entry which is preliminary data.</text>
</comment>
<feature type="active site" description="Proton donor; for dehydratase activity" evidence="8">
    <location>
        <position position="1153"/>
    </location>
</feature>
<evidence type="ECO:0000256" key="6">
    <source>
        <dbReference type="ARBA" id="ARBA00023268"/>
    </source>
</evidence>
<dbReference type="SUPFAM" id="SSF53901">
    <property type="entry name" value="Thiolase-like"/>
    <property type="match status" value="1"/>
</dbReference>
<dbReference type="Gene3D" id="3.10.129.110">
    <property type="entry name" value="Polyketide synthase dehydratase"/>
    <property type="match status" value="1"/>
</dbReference>
<dbReference type="InterPro" id="IPR049552">
    <property type="entry name" value="PKS_DH_N"/>
</dbReference>
<dbReference type="SUPFAM" id="SSF53335">
    <property type="entry name" value="S-adenosyl-L-methionine-dependent methyltransferases"/>
    <property type="match status" value="1"/>
</dbReference>
<feature type="region of interest" description="N-terminal hotdog fold" evidence="8">
    <location>
        <begin position="942"/>
        <end position="1076"/>
    </location>
</feature>
<dbReference type="SMART" id="SM00827">
    <property type="entry name" value="PKS_AT"/>
    <property type="match status" value="1"/>
</dbReference>
<dbReference type="Pfam" id="PF00109">
    <property type="entry name" value="ketoacyl-synt"/>
    <property type="match status" value="1"/>
</dbReference>
<evidence type="ECO:0000256" key="1">
    <source>
        <dbReference type="ARBA" id="ARBA00022450"/>
    </source>
</evidence>
<keyword evidence="4" id="KW-0521">NADP</keyword>
<dbReference type="Pfam" id="PF08240">
    <property type="entry name" value="ADH_N"/>
    <property type="match status" value="1"/>
</dbReference>
<dbReference type="InterPro" id="IPR049900">
    <property type="entry name" value="PKS_mFAS_DH"/>
</dbReference>
<feature type="domain" description="PKS/mFAS DH" evidence="11">
    <location>
        <begin position="942"/>
        <end position="1244"/>
    </location>
</feature>
<dbReference type="InterPro" id="IPR016035">
    <property type="entry name" value="Acyl_Trfase/lysoPLipase"/>
</dbReference>
<dbReference type="InterPro" id="IPR020806">
    <property type="entry name" value="PKS_PP-bd"/>
</dbReference>
<evidence type="ECO:0008006" key="14">
    <source>
        <dbReference type="Google" id="ProtNLM"/>
    </source>
</evidence>
<dbReference type="EMBL" id="JAVHJO010000013">
    <property type="protein sequence ID" value="KAK6530124.1"/>
    <property type="molecule type" value="Genomic_DNA"/>
</dbReference>
<keyword evidence="7" id="KW-0012">Acyltransferase</keyword>
<evidence type="ECO:0000256" key="4">
    <source>
        <dbReference type="ARBA" id="ARBA00022857"/>
    </source>
</evidence>
<dbReference type="InterPro" id="IPR042104">
    <property type="entry name" value="PKS_dehydratase_sf"/>
</dbReference>
<feature type="domain" description="Ketosynthase family 3 (KS3)" evidence="10">
    <location>
        <begin position="8"/>
        <end position="433"/>
    </location>
</feature>
<dbReference type="InterPro" id="IPR009081">
    <property type="entry name" value="PP-bd_ACP"/>
</dbReference>
<evidence type="ECO:0000259" key="9">
    <source>
        <dbReference type="PROSITE" id="PS50075"/>
    </source>
</evidence>
<dbReference type="Gene3D" id="3.40.50.150">
    <property type="entry name" value="Vaccinia Virus protein VP39"/>
    <property type="match status" value="1"/>
</dbReference>
<dbReference type="Gene3D" id="3.40.50.720">
    <property type="entry name" value="NAD(P)-binding Rossmann-like Domain"/>
    <property type="match status" value="2"/>
</dbReference>
<dbReference type="InterPro" id="IPR020843">
    <property type="entry name" value="ER"/>
</dbReference>
<dbReference type="InterPro" id="IPR013968">
    <property type="entry name" value="PKS_KR"/>
</dbReference>
<dbReference type="Pfam" id="PF00698">
    <property type="entry name" value="Acyl_transf_1"/>
    <property type="match status" value="1"/>
</dbReference>
<dbReference type="FunFam" id="3.40.50.720:FF:000209">
    <property type="entry name" value="Polyketide synthase Pks12"/>
    <property type="match status" value="1"/>
</dbReference>
<dbReference type="SUPFAM" id="SSF51735">
    <property type="entry name" value="NAD(P)-binding Rossmann-fold domains"/>
    <property type="match status" value="2"/>
</dbReference>
<evidence type="ECO:0000256" key="8">
    <source>
        <dbReference type="PROSITE-ProRule" id="PRU01363"/>
    </source>
</evidence>
<dbReference type="SUPFAM" id="SSF47336">
    <property type="entry name" value="ACP-like"/>
    <property type="match status" value="1"/>
</dbReference>
<dbReference type="SUPFAM" id="SSF52151">
    <property type="entry name" value="FabD/lysophospholipase-like"/>
    <property type="match status" value="1"/>
</dbReference>
<dbReference type="InterPro" id="IPR056501">
    <property type="entry name" value="NAD-bd_HRPKS_sdrA"/>
</dbReference>
<dbReference type="InterPro" id="IPR057326">
    <property type="entry name" value="KR_dom"/>
</dbReference>
<dbReference type="InterPro" id="IPR011032">
    <property type="entry name" value="GroES-like_sf"/>
</dbReference>
<dbReference type="Gene3D" id="1.10.1200.10">
    <property type="entry name" value="ACP-like"/>
    <property type="match status" value="1"/>
</dbReference>
<dbReference type="SMART" id="SM00826">
    <property type="entry name" value="PKS_DH"/>
    <property type="match status" value="1"/>
</dbReference>
<sequence>MSHATPKTMPIAIVGMACRFPGGCNTLEKFWEICEDARNTWSNWPEHRLNERAFHHPRTETLGAVHTKGGHFLEEDVTSCDTSFFNFTADLAKAMDPQIRILLEMTFEALESAGLSLEAVAGSPTSVFAGTMFHDYEDMLMQDVENLPRSYLMGTGQSMVANRISHFFDLRGPSVSVDTACSTAMTALHLACQSIRSGDAKMAVVGGTNLLLYPSSGIGLSTLGLSGAEGKSFGFDSRAGGYGRGEGVAAIILKPLDAALQDGDPIRAVIRETGMNQDGRTPTITSPSREAQEDLIRAVYRNAGLDPVDTTYVESHGTGTIAGDTTETSALGNTIGLGRPLNDPLLVGSVKANFGHTEATSGLAAVIKAVLMLEKGYIPPQALFSTPNPAIDFASLNIKVSTELIPWPENKLRRISINNFGAGGTNTHAIVEAATYHLPVPDKVLSIAGTSNVDSSSSSNEDFLVTLCSREEKTLRVGVQELVQYLKGPGSKERLSDLAYTLTQKRTHFPWRISVTASSVIELQDTLANPSIRPVQAILARIPRLGFVFTGQGAQWFAMGRELIPAYPIFRETLEKADQHIKSLGSSWSVFEELHRDKDSSRVNEPYLSFPLSVILQLALVKLLAAWGIVPTACTGHSSGEIPAAYAAGHLTFEDAITIAFIRGQITSSYIESGRLGGAMTAMNLSKEAAKEYIRDTKLGVAVVACVNSPTNVTLSGDVTALGEIEAKAESAGIFYRRLKVPAAYHSPHMETLSAEYTGQLEKYFTKLKPHDGIRIFASPVTGKLISKGGELRTSSHWVQNMVQCVQFSDALRAMVTEDEPEKTKTKTTNFAVDVIIEIGPHGALQSSIRQILSHPDLKTNKITIDNCLKRGENAVRTLQSLAGRLFCQGYPVSFSAANFPNENDLKKVTTNLPAYQWNHSVRYWSVPAHCMDSLHRKHPRNDLLGVKMEGLNNGQYIWRNILRVTDVPWLRDHTFQSQILFPGAGWAAMAAEAMHQISSEKSEALGYVLTDVDLYSALVVPETDDGVEVQLVIRDQNEKILERQTRREFHFYSRGRDGKWIGHCKGMISSSREAPVSSIEIPNESNLRDLNVTKFYTDMESNGPTFGPSFQNISQLSCGPNIAVATVKVADTISQMPFPYESNFWIHPTTLDACFQTAWATMSDEILAPLGLCLPKSVDSVYLGSATHLHPGSTLKAVASLVDVDKQGFEVSLAVYEAVGSELKLLMKTDNLRVKSLAPREAFEDVDDTRILDTVWRPDISFLSAQGLRDYISQDPLSTKTYRTGKDLNTALIRLTQYMELYAHKYPQAKILELGAGLGTASVAIFDGLAIGGSTNLSVKSYDYTDTSSDFFPDAQQKFQRFSNQIQYRELNIENEPSGQGFSSQSYDLIIAYNYLHTTTNIQQSIQNVRELLKPAGKLLIVETENPSYMGYGYSQGFPTLSPSSWEELLLEHDNFSSVVPLTRQSEISETQIRHFMIASTTNNIEETQFTLNTDVVVLPLTSGDAFSQLWLQGLKDGLQSLTSKSVSIGQIEHISLMSKTCIILENSEAFLSCMSPDTFNKLKAVVLEADRIIWISQDIKNDPASAMHVGFLRTLRMEDPDKQFISLRIQHDWNDDAILAISTIFRHFPANVSQSSGEFEYFSKGGQLRIPRLTSNLRAGRELQKMEGRQLAELKSFSFSGSYIRLEAAIPELLDSLVFRECEPDFEHNHLDGMVDIQPHAFGLNFRDVFSTMGKMKEKWMGFECAGYISRIGSNVPSHLKVGDRVCALMQAGHWANKVRTRWTGVLPVPETMSMETAASIPMIYTTAWHGLAHLARLEAGETVLIHSAAGGVGQAAITIAQYLGAEVYATVGSEEKQDFLMKTYGIPRDRIFSSRDTSFYDGLMKVTGGRGVDVVLNSLAGSLLQASWECIAPFGRLIELGKQDSQSSKALSMKNFSNSAAYIAMDLVQLGIHKPNILFKSFKQVMDLLTQEKIQHLIPISTYEMGNVSRAFRKLLTGSHIGKIVVKAKEGNRISVITAWKTVKFSDTGAYLIVGGLSGIGLEISRWMAKQGAKNLVLLSRNAEKPENDYIVSEFSQYGTAVSLCSCDVADKTSLEKLVNGYRAKTPIRGVIQAAVVLQDSMFVNMTYEQWQNAVRPKVEGTSNLNDLFQSRDLDFFVILSSTTAILGNSGQANYTAAGTYQDALALMRVQNGLPAVSINIGSVPSVGVAARANVGARLEKAGYQTQDIPEILRLLEISISNPYQGQMTTGIMPWNRAGDLNWRNEPRFANLCLHNEAEGDGNPTDSNKSLKSRLLESPAEEVQDMLTGALRLRLADIFGMSASDIDPEMPLATYGVDSLVASELRNWLVRNVAAGVSLFDIVQSSSVQDLAGRIKEKL</sequence>
<organism evidence="12 13">
    <name type="scientific">Orbilia ellipsospora</name>
    <dbReference type="NCBI Taxonomy" id="2528407"/>
    <lineage>
        <taxon>Eukaryota</taxon>
        <taxon>Fungi</taxon>
        <taxon>Dikarya</taxon>
        <taxon>Ascomycota</taxon>
        <taxon>Pezizomycotina</taxon>
        <taxon>Orbiliomycetes</taxon>
        <taxon>Orbiliales</taxon>
        <taxon>Orbiliaceae</taxon>
        <taxon>Orbilia</taxon>
    </lineage>
</organism>
<feature type="domain" description="Carrier" evidence="9">
    <location>
        <begin position="2300"/>
        <end position="2382"/>
    </location>
</feature>
<keyword evidence="2" id="KW-0597">Phosphoprotein</keyword>
<dbReference type="SMART" id="SM00822">
    <property type="entry name" value="PKS_KR"/>
    <property type="match status" value="1"/>
</dbReference>
<dbReference type="InterPro" id="IPR036736">
    <property type="entry name" value="ACP-like_sf"/>
</dbReference>
<dbReference type="Pfam" id="PF23297">
    <property type="entry name" value="ACP_SdgA_C"/>
    <property type="match status" value="1"/>
</dbReference>
<dbReference type="InterPro" id="IPR013217">
    <property type="entry name" value="Methyltransf_12"/>
</dbReference>
<dbReference type="Pfam" id="PF08659">
    <property type="entry name" value="KR"/>
    <property type="match status" value="1"/>
</dbReference>
<protein>
    <recommendedName>
        <fullName evidence="14">Polyketide synthase</fullName>
    </recommendedName>
</protein>
<dbReference type="Pfam" id="PF14765">
    <property type="entry name" value="PS-DH"/>
    <property type="match status" value="1"/>
</dbReference>
<dbReference type="CDD" id="cd02440">
    <property type="entry name" value="AdoMet_MTases"/>
    <property type="match status" value="1"/>
</dbReference>
<dbReference type="Pfam" id="PF16197">
    <property type="entry name" value="KAsynt_C_assoc"/>
    <property type="match status" value="1"/>
</dbReference>
<keyword evidence="3" id="KW-0808">Transferase</keyword>
<dbReference type="Pfam" id="PF13602">
    <property type="entry name" value="ADH_zinc_N_2"/>
    <property type="match status" value="1"/>
</dbReference>
<evidence type="ECO:0000259" key="10">
    <source>
        <dbReference type="PROSITE" id="PS52004"/>
    </source>
</evidence>
<dbReference type="PROSITE" id="PS52019">
    <property type="entry name" value="PKS_MFAS_DH"/>
    <property type="match status" value="1"/>
</dbReference>
<proteinExistence type="predicted"/>
<dbReference type="InterPro" id="IPR020807">
    <property type="entry name" value="PKS_DH"/>
</dbReference>
<dbReference type="GO" id="GO:0004315">
    <property type="term" value="F:3-oxoacyl-[acyl-carrier-protein] synthase activity"/>
    <property type="evidence" value="ECO:0007669"/>
    <property type="project" value="InterPro"/>
</dbReference>
<dbReference type="Gene3D" id="3.40.366.10">
    <property type="entry name" value="Malonyl-Coenzyme A Acyl Carrier Protein, domain 2"/>
    <property type="match status" value="1"/>
</dbReference>
<dbReference type="Gene3D" id="3.30.70.3290">
    <property type="match status" value="1"/>
</dbReference>
<dbReference type="Pfam" id="PF21089">
    <property type="entry name" value="PKS_DH_N"/>
    <property type="match status" value="1"/>
</dbReference>
<dbReference type="InterPro" id="IPR013154">
    <property type="entry name" value="ADH-like_N"/>
</dbReference>
<dbReference type="PROSITE" id="PS50075">
    <property type="entry name" value="CARRIER"/>
    <property type="match status" value="1"/>
</dbReference>
<dbReference type="InterPro" id="IPR020841">
    <property type="entry name" value="PKS_Beta-ketoAc_synthase_dom"/>
</dbReference>
<feature type="region of interest" description="C-terminal hotdog fold" evidence="8">
    <location>
        <begin position="1088"/>
        <end position="1244"/>
    </location>
</feature>
<dbReference type="PROSITE" id="PS00606">
    <property type="entry name" value="KS3_1"/>
    <property type="match status" value="1"/>
</dbReference>
<dbReference type="SMART" id="SM00829">
    <property type="entry name" value="PKS_ER"/>
    <property type="match status" value="1"/>
</dbReference>
<dbReference type="PROSITE" id="PS52004">
    <property type="entry name" value="KS3_2"/>
    <property type="match status" value="1"/>
</dbReference>
<name>A0AAV9WYC5_9PEZI</name>
<dbReference type="Pfam" id="PF23114">
    <property type="entry name" value="NAD-bd_HRPKS_sdrA"/>
    <property type="match status" value="1"/>
</dbReference>
<keyword evidence="1" id="KW-0596">Phosphopantetheine</keyword>
<dbReference type="InterPro" id="IPR029063">
    <property type="entry name" value="SAM-dependent_MTases_sf"/>
</dbReference>
<dbReference type="CDD" id="cd00833">
    <property type="entry name" value="PKS"/>
    <property type="match status" value="1"/>
</dbReference>
<dbReference type="GO" id="GO:0004312">
    <property type="term" value="F:fatty acid synthase activity"/>
    <property type="evidence" value="ECO:0007669"/>
    <property type="project" value="TreeGrafter"/>
</dbReference>
<reference evidence="12 13" key="1">
    <citation type="submission" date="2019-10" db="EMBL/GenBank/DDBJ databases">
        <authorList>
            <person name="Palmer J.M."/>
        </authorList>
    </citation>
    <scope>NUCLEOTIDE SEQUENCE [LARGE SCALE GENOMIC DNA]</scope>
    <source>
        <strain evidence="12 13">TWF694</strain>
    </source>
</reference>
<dbReference type="SMART" id="SM00825">
    <property type="entry name" value="PKS_KS"/>
    <property type="match status" value="1"/>
</dbReference>
<dbReference type="PANTHER" id="PTHR43775">
    <property type="entry name" value="FATTY ACID SYNTHASE"/>
    <property type="match status" value="1"/>
</dbReference>
<keyword evidence="13" id="KW-1185">Reference proteome</keyword>
<dbReference type="CDD" id="cd05274">
    <property type="entry name" value="KR_FAS_SDR_x"/>
    <property type="match status" value="1"/>
</dbReference>
<dbReference type="InterPro" id="IPR018201">
    <property type="entry name" value="Ketoacyl_synth_AS"/>
</dbReference>
<gene>
    <name evidence="12" type="ORF">TWF694_003493</name>
</gene>
<dbReference type="GO" id="GO:0031177">
    <property type="term" value="F:phosphopantetheine binding"/>
    <property type="evidence" value="ECO:0007669"/>
    <property type="project" value="InterPro"/>
</dbReference>
<evidence type="ECO:0000256" key="2">
    <source>
        <dbReference type="ARBA" id="ARBA00022553"/>
    </source>
</evidence>
<dbReference type="CDD" id="cd05195">
    <property type="entry name" value="enoyl_red"/>
    <property type="match status" value="1"/>
</dbReference>
<dbReference type="SMART" id="SM00823">
    <property type="entry name" value="PKS_PP"/>
    <property type="match status" value="1"/>
</dbReference>
<dbReference type="GO" id="GO:0006633">
    <property type="term" value="P:fatty acid biosynthetic process"/>
    <property type="evidence" value="ECO:0007669"/>
    <property type="project" value="InterPro"/>
</dbReference>
<dbReference type="GO" id="GO:1901336">
    <property type="term" value="P:lactone biosynthetic process"/>
    <property type="evidence" value="ECO:0007669"/>
    <property type="project" value="UniProtKB-ARBA"/>
</dbReference>
<dbReference type="Proteomes" id="UP001365542">
    <property type="component" value="Unassembled WGS sequence"/>
</dbReference>
<dbReference type="Pfam" id="PF02801">
    <property type="entry name" value="Ketoacyl-synt_C"/>
    <property type="match status" value="1"/>
</dbReference>
<dbReference type="InterPro" id="IPR050091">
    <property type="entry name" value="PKS_NRPS_Biosynth_Enz"/>
</dbReference>
<accession>A0AAV9WYC5</accession>
<dbReference type="SUPFAM" id="SSF55048">
    <property type="entry name" value="Probable ACP-binding domain of malonyl-CoA ACP transacylase"/>
    <property type="match status" value="1"/>
</dbReference>
<dbReference type="InterPro" id="IPR014031">
    <property type="entry name" value="Ketoacyl_synth_C"/>
</dbReference>
<evidence type="ECO:0000313" key="12">
    <source>
        <dbReference type="EMBL" id="KAK6530124.1"/>
    </source>
</evidence>
<dbReference type="InterPro" id="IPR001227">
    <property type="entry name" value="Ac_transferase_dom_sf"/>
</dbReference>
<dbReference type="InterPro" id="IPR036291">
    <property type="entry name" value="NAD(P)-bd_dom_sf"/>
</dbReference>
<dbReference type="InterPro" id="IPR016039">
    <property type="entry name" value="Thiolase-like"/>
</dbReference>
<feature type="active site" description="Proton acceptor; for dehydratase activity" evidence="8">
    <location>
        <position position="974"/>
    </location>
</feature>
<dbReference type="Gene3D" id="3.40.47.10">
    <property type="match status" value="1"/>
</dbReference>
<evidence type="ECO:0000256" key="3">
    <source>
        <dbReference type="ARBA" id="ARBA00022679"/>
    </source>
</evidence>
<dbReference type="InterPro" id="IPR016036">
    <property type="entry name" value="Malonyl_transacylase_ACP-bd"/>
</dbReference>
<evidence type="ECO:0000259" key="11">
    <source>
        <dbReference type="PROSITE" id="PS52019"/>
    </source>
</evidence>
<dbReference type="InterPro" id="IPR049551">
    <property type="entry name" value="PKS_DH_C"/>
</dbReference>
<dbReference type="PANTHER" id="PTHR43775:SF29">
    <property type="entry name" value="ASPERFURANONE POLYKETIDE SYNTHASE AFOG-RELATED"/>
    <property type="match status" value="1"/>
</dbReference>
<dbReference type="InterPro" id="IPR032821">
    <property type="entry name" value="PKS_assoc"/>
</dbReference>